<reference evidence="2" key="1">
    <citation type="journal article" date="2019" name="Int. J. Syst. Evol. Microbiol.">
        <title>The Global Catalogue of Microorganisms (GCM) 10K type strain sequencing project: providing services to taxonomists for standard genome sequencing and annotation.</title>
        <authorList>
            <consortium name="The Broad Institute Genomics Platform"/>
            <consortium name="The Broad Institute Genome Sequencing Center for Infectious Disease"/>
            <person name="Wu L."/>
            <person name="Ma J."/>
        </authorList>
    </citation>
    <scope>NUCLEOTIDE SEQUENCE [LARGE SCALE GENOMIC DNA]</scope>
    <source>
        <strain evidence="2">CECT 8482</strain>
    </source>
</reference>
<dbReference type="InterPro" id="IPR029058">
    <property type="entry name" value="AB_hydrolase_fold"/>
</dbReference>
<dbReference type="EMBL" id="JAUFRC010000002">
    <property type="protein sequence ID" value="MDN3713797.1"/>
    <property type="molecule type" value="Genomic_DNA"/>
</dbReference>
<organism evidence="1 2">
    <name type="scientific">Paracoccus cavernae</name>
    <dbReference type="NCBI Taxonomy" id="1571207"/>
    <lineage>
        <taxon>Bacteria</taxon>
        <taxon>Pseudomonadati</taxon>
        <taxon>Pseudomonadota</taxon>
        <taxon>Alphaproteobacteria</taxon>
        <taxon>Rhodobacterales</taxon>
        <taxon>Paracoccaceae</taxon>
        <taxon>Paracoccus</taxon>
    </lineage>
</organism>
<keyword evidence="1" id="KW-0378">Hydrolase</keyword>
<dbReference type="GO" id="GO:0016787">
    <property type="term" value="F:hydrolase activity"/>
    <property type="evidence" value="ECO:0007669"/>
    <property type="project" value="UniProtKB-KW"/>
</dbReference>
<comment type="caution">
    <text evidence="1">The sequence shown here is derived from an EMBL/GenBank/DDBJ whole genome shotgun (WGS) entry which is preliminary data.</text>
</comment>
<dbReference type="Gene3D" id="3.40.50.1820">
    <property type="entry name" value="alpha/beta hydrolase"/>
    <property type="match status" value="1"/>
</dbReference>
<sequence>MTKTLIVPGLDGSPDPHWQHWWALSDPHAVMVDLPAPERPKPALWEAELAGMVLRHPDSILVGHSLGAVLVARILGLWPQLRIRAALLVAPAEPAGAARIDAFAPLAERVLPVPTCVVASRNDPWMGFDRAAHLARAWGSELVDLGHAGHVNVASGFGPWAQGKRLRDDLMRASAPTADGPQRGAASGRLMAAFRSRTGIWSRVGPRCRVLAVAKSSALPADREESGRSGRALCCAFQRPILVPVSKGRFP</sequence>
<dbReference type="EC" id="3.-.-.-" evidence="1"/>
<name>A0ABT8DF45_9RHOB</name>
<protein>
    <submittedName>
        <fullName evidence="1">Alpha/beta hydrolase</fullName>
        <ecNumber evidence="1">3.-.-.-</ecNumber>
    </submittedName>
</protein>
<dbReference type="Pfam" id="PF06821">
    <property type="entry name" value="Ser_hydrolase"/>
    <property type="match status" value="1"/>
</dbReference>
<dbReference type="InterPro" id="IPR010662">
    <property type="entry name" value="RBBP9/YdeN"/>
</dbReference>
<dbReference type="SUPFAM" id="SSF53474">
    <property type="entry name" value="alpha/beta-Hydrolases"/>
    <property type="match status" value="1"/>
</dbReference>
<evidence type="ECO:0000313" key="2">
    <source>
        <dbReference type="Proteomes" id="UP001243846"/>
    </source>
</evidence>
<proteinExistence type="predicted"/>
<evidence type="ECO:0000313" key="1">
    <source>
        <dbReference type="EMBL" id="MDN3713797.1"/>
    </source>
</evidence>
<dbReference type="Proteomes" id="UP001243846">
    <property type="component" value="Unassembled WGS sequence"/>
</dbReference>
<accession>A0ABT8DF45</accession>
<keyword evidence="2" id="KW-1185">Reference proteome</keyword>
<gene>
    <name evidence="1" type="ORF">QWZ10_22245</name>
</gene>